<dbReference type="PANTHER" id="PTHR24418">
    <property type="entry name" value="TYROSINE-PROTEIN KINASE"/>
    <property type="match status" value="1"/>
</dbReference>
<dbReference type="InterPro" id="IPR036860">
    <property type="entry name" value="SH2_dom_sf"/>
</dbReference>
<keyword evidence="1 8" id="KW-0808">Transferase</keyword>
<evidence type="ECO:0000256" key="1">
    <source>
        <dbReference type="ARBA" id="ARBA00022679"/>
    </source>
</evidence>
<dbReference type="InterPro" id="IPR050198">
    <property type="entry name" value="Non-receptor_tyrosine_kinases"/>
</dbReference>
<dbReference type="CDD" id="cd00173">
    <property type="entry name" value="SH2"/>
    <property type="match status" value="1"/>
</dbReference>
<evidence type="ECO:0000256" key="3">
    <source>
        <dbReference type="ARBA" id="ARBA00022777"/>
    </source>
</evidence>
<dbReference type="InterPro" id="IPR000719">
    <property type="entry name" value="Prot_kinase_dom"/>
</dbReference>
<keyword evidence="7" id="KW-0727">SH2 domain</keyword>
<protein>
    <recommendedName>
        <fullName evidence="8">Tyrosine-protein kinase</fullName>
        <ecNumber evidence="8">2.7.10.2</ecNumber>
    </recommendedName>
</protein>
<dbReference type="Gene3D" id="1.10.510.10">
    <property type="entry name" value="Transferase(Phosphotransferase) domain 1"/>
    <property type="match status" value="1"/>
</dbReference>
<keyword evidence="4 8" id="KW-0067">ATP-binding</keyword>
<proteinExistence type="inferred from homology"/>
<evidence type="ECO:0000256" key="8">
    <source>
        <dbReference type="RuleBase" id="RU362096"/>
    </source>
</evidence>
<dbReference type="PROSITE" id="PS50001">
    <property type="entry name" value="SH2"/>
    <property type="match status" value="1"/>
</dbReference>
<accession>A0ABP0GLA7</accession>
<dbReference type="Proteomes" id="UP001642483">
    <property type="component" value="Unassembled WGS sequence"/>
</dbReference>
<evidence type="ECO:0000256" key="6">
    <source>
        <dbReference type="ARBA" id="ARBA00051245"/>
    </source>
</evidence>
<feature type="domain" description="SH2" evidence="9">
    <location>
        <begin position="1"/>
        <end position="117"/>
    </location>
</feature>
<evidence type="ECO:0000313" key="12">
    <source>
        <dbReference type="Proteomes" id="UP001642483"/>
    </source>
</evidence>
<gene>
    <name evidence="11" type="ORF">CVLEPA_LOCUS24399</name>
</gene>
<dbReference type="Pfam" id="PF07714">
    <property type="entry name" value="PK_Tyr_Ser-Thr"/>
    <property type="match status" value="1"/>
</dbReference>
<name>A0ABP0GLA7_CLALP</name>
<evidence type="ECO:0000256" key="5">
    <source>
        <dbReference type="ARBA" id="ARBA00023137"/>
    </source>
</evidence>
<dbReference type="InterPro" id="IPR000980">
    <property type="entry name" value="SH2"/>
</dbReference>
<dbReference type="Gene3D" id="3.30.505.10">
    <property type="entry name" value="SH2 domain"/>
    <property type="match status" value="1"/>
</dbReference>
<dbReference type="Pfam" id="PF00017">
    <property type="entry name" value="SH2"/>
    <property type="match status" value="1"/>
</dbReference>
<organism evidence="11 12">
    <name type="scientific">Clavelina lepadiformis</name>
    <name type="common">Light-bulb sea squirt</name>
    <name type="synonym">Ascidia lepadiformis</name>
    <dbReference type="NCBI Taxonomy" id="159417"/>
    <lineage>
        <taxon>Eukaryota</taxon>
        <taxon>Metazoa</taxon>
        <taxon>Chordata</taxon>
        <taxon>Tunicata</taxon>
        <taxon>Ascidiacea</taxon>
        <taxon>Aplousobranchia</taxon>
        <taxon>Clavelinidae</taxon>
        <taxon>Clavelina</taxon>
    </lineage>
</organism>
<comment type="similarity">
    <text evidence="8">Belongs to the protein kinase superfamily. Tyr protein kinase family.</text>
</comment>
<evidence type="ECO:0000256" key="4">
    <source>
        <dbReference type="ARBA" id="ARBA00022840"/>
    </source>
</evidence>
<evidence type="ECO:0000256" key="7">
    <source>
        <dbReference type="PROSITE-ProRule" id="PRU00191"/>
    </source>
</evidence>
<dbReference type="EC" id="2.7.10.2" evidence="8"/>
<dbReference type="PRINTS" id="PR00109">
    <property type="entry name" value="TYRKINASE"/>
</dbReference>
<dbReference type="PRINTS" id="PR00401">
    <property type="entry name" value="SH2DOMAIN"/>
</dbReference>
<dbReference type="SUPFAM" id="SSF56112">
    <property type="entry name" value="Protein kinase-like (PK-like)"/>
    <property type="match status" value="1"/>
</dbReference>
<comment type="caution">
    <text evidence="11">The sequence shown here is derived from an EMBL/GenBank/DDBJ whole genome shotgun (WGS) entry which is preliminary data.</text>
</comment>
<dbReference type="PROSITE" id="PS00109">
    <property type="entry name" value="PROTEIN_KINASE_TYR"/>
    <property type="match status" value="1"/>
</dbReference>
<dbReference type="InterPro" id="IPR008266">
    <property type="entry name" value="Tyr_kinase_AS"/>
</dbReference>
<dbReference type="SMART" id="SM00252">
    <property type="entry name" value="SH2"/>
    <property type="match status" value="1"/>
</dbReference>
<evidence type="ECO:0000313" key="11">
    <source>
        <dbReference type="EMBL" id="CAK8691636.1"/>
    </source>
</evidence>
<comment type="catalytic activity">
    <reaction evidence="6 8">
        <text>L-tyrosyl-[protein] + ATP = O-phospho-L-tyrosyl-[protein] + ADP + H(+)</text>
        <dbReference type="Rhea" id="RHEA:10596"/>
        <dbReference type="Rhea" id="RHEA-COMP:10136"/>
        <dbReference type="Rhea" id="RHEA-COMP:20101"/>
        <dbReference type="ChEBI" id="CHEBI:15378"/>
        <dbReference type="ChEBI" id="CHEBI:30616"/>
        <dbReference type="ChEBI" id="CHEBI:46858"/>
        <dbReference type="ChEBI" id="CHEBI:61978"/>
        <dbReference type="ChEBI" id="CHEBI:456216"/>
        <dbReference type="EC" id="2.7.10.2"/>
    </reaction>
</comment>
<reference evidence="11 12" key="1">
    <citation type="submission" date="2024-02" db="EMBL/GenBank/DDBJ databases">
        <authorList>
            <person name="Daric V."/>
            <person name="Darras S."/>
        </authorList>
    </citation>
    <scope>NUCLEOTIDE SEQUENCE [LARGE SCALE GENOMIC DNA]</scope>
</reference>
<keyword evidence="3 8" id="KW-0418">Kinase</keyword>
<feature type="domain" description="Protein kinase" evidence="10">
    <location>
        <begin position="149"/>
        <end position="397"/>
    </location>
</feature>
<dbReference type="SUPFAM" id="SSF55550">
    <property type="entry name" value="SH2 domain"/>
    <property type="match status" value="1"/>
</dbReference>
<evidence type="ECO:0000259" key="10">
    <source>
        <dbReference type="PROSITE" id="PS50011"/>
    </source>
</evidence>
<keyword evidence="2 8" id="KW-0547">Nucleotide-binding</keyword>
<dbReference type="EMBL" id="CAWYQH010000119">
    <property type="protein sequence ID" value="CAK8691636.1"/>
    <property type="molecule type" value="Genomic_DNA"/>
</dbReference>
<dbReference type="InterPro" id="IPR001245">
    <property type="entry name" value="Ser-Thr/Tyr_kinase_cat_dom"/>
</dbReference>
<dbReference type="InterPro" id="IPR011009">
    <property type="entry name" value="Kinase-like_dom_sf"/>
</dbReference>
<keyword evidence="12" id="KW-1185">Reference proteome</keyword>
<keyword evidence="5 8" id="KW-0829">Tyrosine-protein kinase</keyword>
<evidence type="ECO:0000259" key="9">
    <source>
        <dbReference type="PROSITE" id="PS50001"/>
    </source>
</evidence>
<dbReference type="PROSITE" id="PS50011">
    <property type="entry name" value="PROTEIN_KINASE_DOM"/>
    <property type="match status" value="1"/>
</dbReference>
<evidence type="ECO:0000256" key="2">
    <source>
        <dbReference type="ARBA" id="ARBA00022741"/>
    </source>
</evidence>
<sequence length="418" mass="47914">MDDNECEKLMLKQGKHGDFMIRLSSVQNKEPGQQSLSLREPSLSRTAHFLSVLNCRSEAKQVFHYQIINKDLCHLKGFEKQEFNSIADLVLHYQNSLIQLTPNLRGWNFDDTYEIPMRSEDKVICCPPFFSKRTEPGIGKVDQINRSNIIFQKTLGNFVMGDVSKGRLIGSGKVLIHTITWGTVQNTLLEQTLESLNEIQHKNIAKIYGMVLTEKPFRIVTEYLCNGNLQDYFRSELGLESVYRHHLYMAAQVASGMAYLEANSVIHGDLRGENILVGQNNLCKISGIKLTELCVNSGGFPFLPAWSAPEVQDTKNFTHKSDVWSFGILLYVIFTKGDSPYPGIKRHEVLDKVRGGYRMSKPVTNPSFPDDVFHTMRDCWHVTDVMRPKFRFLMDFLKKCLTDYDRGKAEDEHIYQQI</sequence>